<keyword evidence="2" id="KW-1133">Transmembrane helix</keyword>
<dbReference type="RefSeq" id="WP_006077078.1">
    <property type="nucleotide sequence ID" value="NZ_AOMD01000016.1"/>
</dbReference>
<name>M0MMX4_9EURY</name>
<feature type="compositionally biased region" description="Low complexity" evidence="1">
    <location>
        <begin position="120"/>
        <end position="171"/>
    </location>
</feature>
<gene>
    <name evidence="3" type="ORF">C449_06091</name>
</gene>
<proteinExistence type="predicted"/>
<dbReference type="InterPro" id="IPR055946">
    <property type="entry name" value="DUF7524"/>
</dbReference>
<evidence type="ECO:0000256" key="1">
    <source>
        <dbReference type="SAM" id="MobiDB-lite"/>
    </source>
</evidence>
<accession>M0MMX4</accession>
<feature type="region of interest" description="Disordered" evidence="1">
    <location>
        <begin position="102"/>
        <end position="171"/>
    </location>
</feature>
<keyword evidence="2" id="KW-0472">Membrane</keyword>
<dbReference type="OrthoDB" id="282430at2157"/>
<evidence type="ECO:0000256" key="2">
    <source>
        <dbReference type="SAM" id="Phobius"/>
    </source>
</evidence>
<keyword evidence="2" id="KW-0812">Transmembrane</keyword>
<reference evidence="3 4" key="1">
    <citation type="journal article" date="2014" name="PLoS Genet.">
        <title>Phylogenetically driven sequencing of extremely halophilic archaea reveals strategies for static and dynamic osmo-response.</title>
        <authorList>
            <person name="Becker E.A."/>
            <person name="Seitzer P.M."/>
            <person name="Tritt A."/>
            <person name="Larsen D."/>
            <person name="Krusor M."/>
            <person name="Yao A.I."/>
            <person name="Wu D."/>
            <person name="Madern D."/>
            <person name="Eisen J.A."/>
            <person name="Darling A.E."/>
            <person name="Facciotti M.T."/>
        </authorList>
    </citation>
    <scope>NUCLEOTIDE SEQUENCE [LARGE SCALE GENOMIC DNA]</scope>
    <source>
        <strain evidence="3 4">DSM 5350</strain>
    </source>
</reference>
<protein>
    <submittedName>
        <fullName evidence="3">Uncharacterized protein</fullName>
    </submittedName>
</protein>
<organism evidence="3 4">
    <name type="scientific">Halococcus saccharolyticus DSM 5350</name>
    <dbReference type="NCBI Taxonomy" id="1227455"/>
    <lineage>
        <taxon>Archaea</taxon>
        <taxon>Methanobacteriati</taxon>
        <taxon>Methanobacteriota</taxon>
        <taxon>Stenosarchaea group</taxon>
        <taxon>Halobacteria</taxon>
        <taxon>Halobacteriales</taxon>
        <taxon>Halococcaceae</taxon>
        <taxon>Halococcus</taxon>
    </lineage>
</organism>
<comment type="caution">
    <text evidence="3">The sequence shown here is derived from an EMBL/GenBank/DDBJ whole genome shotgun (WGS) entry which is preliminary data.</text>
</comment>
<dbReference type="Proteomes" id="UP000011669">
    <property type="component" value="Unassembled WGS sequence"/>
</dbReference>
<evidence type="ECO:0000313" key="3">
    <source>
        <dbReference type="EMBL" id="EMA45810.1"/>
    </source>
</evidence>
<dbReference type="EMBL" id="AOMD01000016">
    <property type="protein sequence ID" value="EMA45810.1"/>
    <property type="molecule type" value="Genomic_DNA"/>
</dbReference>
<dbReference type="PATRIC" id="fig|1227455.4.peg.1243"/>
<sequence>MSETLAVHLNRDRLHSIEAPDSFETADSFVIEIENHGEAAHAHLRLNNGLAEVASLPSGNHYIRTGAVSRVPVSVHDTGPVRGTLTVATAYGSETHDIAVSVEPTAGKQTVEIDESLIQGSNRSRTTTRSSNTTSTTSTGSSSGRSASRRASSQPSSSHHSSRRSSVGQSSGLDTPVLLGGTALVILLGVGLLFLEGIAMFVGALAVLGGLVVAGYLLLY</sequence>
<feature type="transmembrane region" description="Helical" evidence="2">
    <location>
        <begin position="200"/>
        <end position="219"/>
    </location>
</feature>
<dbReference type="Pfam" id="PF24368">
    <property type="entry name" value="DUF7524"/>
    <property type="match status" value="1"/>
</dbReference>
<evidence type="ECO:0000313" key="4">
    <source>
        <dbReference type="Proteomes" id="UP000011669"/>
    </source>
</evidence>
<dbReference type="InParanoid" id="M0MMX4"/>
<dbReference type="AlphaFoldDB" id="M0MMX4"/>
<keyword evidence="4" id="KW-1185">Reference proteome</keyword>